<dbReference type="WBParaSite" id="SMUV_0000807001-mRNA-1">
    <property type="protein sequence ID" value="SMUV_0000807001-mRNA-1"/>
    <property type="gene ID" value="SMUV_0000807001"/>
</dbReference>
<keyword evidence="9" id="KW-0342">GTP-binding</keyword>
<evidence type="ECO:0000256" key="12">
    <source>
        <dbReference type="ARBA" id="ARBA00023180"/>
    </source>
</evidence>
<dbReference type="EC" id="4.6.1.2" evidence="3 16"/>
<evidence type="ECO:0000259" key="18">
    <source>
        <dbReference type="PROSITE" id="PS50011"/>
    </source>
</evidence>
<dbReference type="InterPro" id="IPR029787">
    <property type="entry name" value="Nucleotide_cyclase"/>
</dbReference>
<keyword evidence="10" id="KW-0472">Membrane</keyword>
<feature type="compositionally biased region" description="Polar residues" evidence="17">
    <location>
        <begin position="221"/>
        <end position="248"/>
    </location>
</feature>
<dbReference type="InterPro" id="IPR001245">
    <property type="entry name" value="Ser-Thr/Tyr_kinase_cat_dom"/>
</dbReference>
<dbReference type="GO" id="GO:0001653">
    <property type="term" value="F:peptide receptor activity"/>
    <property type="evidence" value="ECO:0007669"/>
    <property type="project" value="TreeGrafter"/>
</dbReference>
<dbReference type="SMART" id="SM00044">
    <property type="entry name" value="CYCc"/>
    <property type="match status" value="1"/>
</dbReference>
<comment type="catalytic activity">
    <reaction evidence="1 16">
        <text>GTP = 3',5'-cyclic GMP + diphosphate</text>
        <dbReference type="Rhea" id="RHEA:13665"/>
        <dbReference type="ChEBI" id="CHEBI:33019"/>
        <dbReference type="ChEBI" id="CHEBI:37565"/>
        <dbReference type="ChEBI" id="CHEBI:57746"/>
        <dbReference type="EC" id="4.6.1.2"/>
    </reaction>
</comment>
<keyword evidence="14 16" id="KW-0141">cGMP biosynthesis</keyword>
<keyword evidence="13 15" id="KW-0456">Lyase</keyword>
<dbReference type="PANTHER" id="PTHR11920">
    <property type="entry name" value="GUANYLYL CYCLASE"/>
    <property type="match status" value="1"/>
</dbReference>
<dbReference type="InterPro" id="IPR050401">
    <property type="entry name" value="Cyclic_nucleotide_synthase"/>
</dbReference>
<evidence type="ECO:0000256" key="13">
    <source>
        <dbReference type="ARBA" id="ARBA00023239"/>
    </source>
</evidence>
<dbReference type="SUPFAM" id="SSF56112">
    <property type="entry name" value="Protein kinase-like (PK-like)"/>
    <property type="match status" value="1"/>
</dbReference>
<evidence type="ECO:0000256" key="4">
    <source>
        <dbReference type="ARBA" id="ARBA00022475"/>
    </source>
</evidence>
<dbReference type="PROSITE" id="PS50125">
    <property type="entry name" value="GUANYLATE_CYCLASE_2"/>
    <property type="match status" value="1"/>
</dbReference>
<dbReference type="CDD" id="cd07302">
    <property type="entry name" value="CHD"/>
    <property type="match status" value="1"/>
</dbReference>
<evidence type="ECO:0000256" key="10">
    <source>
        <dbReference type="ARBA" id="ARBA00023136"/>
    </source>
</evidence>
<organism evidence="20 21">
    <name type="scientific">Syphacia muris</name>
    <dbReference type="NCBI Taxonomy" id="451379"/>
    <lineage>
        <taxon>Eukaryota</taxon>
        <taxon>Metazoa</taxon>
        <taxon>Ecdysozoa</taxon>
        <taxon>Nematoda</taxon>
        <taxon>Chromadorea</taxon>
        <taxon>Rhabditida</taxon>
        <taxon>Spirurina</taxon>
        <taxon>Oxyuridomorpha</taxon>
        <taxon>Oxyuroidea</taxon>
        <taxon>Oxyuridae</taxon>
        <taxon>Syphacia</taxon>
    </lineage>
</organism>
<evidence type="ECO:0000256" key="2">
    <source>
        <dbReference type="ARBA" id="ARBA00004251"/>
    </source>
</evidence>
<evidence type="ECO:0000313" key="21">
    <source>
        <dbReference type="WBParaSite" id="SMUV_0000807001-mRNA-1"/>
    </source>
</evidence>
<feature type="domain" description="Protein kinase" evidence="18">
    <location>
        <begin position="780"/>
        <end position="1073"/>
    </location>
</feature>
<comment type="subcellular location">
    <subcellularLocation>
        <location evidence="2">Cell membrane</location>
        <topology evidence="2">Single-pass type I membrane protein</topology>
    </subcellularLocation>
</comment>
<keyword evidence="4" id="KW-1003">Cell membrane</keyword>
<feature type="region of interest" description="Disordered" evidence="17">
    <location>
        <begin position="727"/>
        <end position="764"/>
    </location>
</feature>
<dbReference type="GO" id="GO:0035556">
    <property type="term" value="P:intracellular signal transduction"/>
    <property type="evidence" value="ECO:0007669"/>
    <property type="project" value="InterPro"/>
</dbReference>
<keyword evidence="5" id="KW-0812">Transmembrane</keyword>
<keyword evidence="7" id="KW-0547">Nucleotide-binding</keyword>
<dbReference type="SUPFAM" id="SSF55073">
    <property type="entry name" value="Nucleotide cyclase"/>
    <property type="match status" value="1"/>
</dbReference>
<dbReference type="GO" id="GO:0005524">
    <property type="term" value="F:ATP binding"/>
    <property type="evidence" value="ECO:0007669"/>
    <property type="project" value="InterPro"/>
</dbReference>
<sequence length="1338" mass="151477">MFNSESTNGGGSASSSPYDNMKNKNSVSNHYKNDNGILIINNITMPINVLVMLPYKESAYDTFGLVMSAARPAIDKGIERAVNHSLIRKDQLNFTYIDSRLWEDQVLTERHTAVAMIEAYRRNELDLMLGLADSYSIATLSKIGAGLGKGVPLITTAGFPAALSSRKSFTYLTRMRGSYDLMAESVYCFLGYDDQVTKNESKRQLNTCGNDVTGKSGRNGPLSSTSNNKNTGENNWNRSNTVNNGANVKSNSKDCFGGQEIKRISHIMEYKNMTFVYHDKKRAMGGKQYTNMEGLSSHCYFSVYAIKHYFTMNSNFYREVWRGVTPSVAFDEDQDNTTQKLVEVLKRASYTSNVFILCASPDTVRRMMLAASELNMINSGTYVFINIDISTGSLTKTPWIRGDKDDDAARLAFRALKTISLRRDKLDEYKQFEKDVAVLAENKYEYSKHAKKNYSMNNFISAFYEAVYLYALALNETLEAHLDPRCGEDITSKMWNRSFAGITGNVSIDSNGDRLSDYSLLDYDPDKDEFVEVAYYSGHEKKLTKAANLHWVNGHAPKDWPVCGWDGTLCPKPNYLVIIIGTVIGFVFLAVGTTAVYFQRRYVLEKELAAMSWKIRWEDLNGDESKKEKKKKRSRRIAGFWYETEALLKSNSRTSSVSEKKSVSSGATRKISALIDKKLGQIWRKKSPQDEEMGNHKENMEIDVSILITLTKFKLILHRLSIQRYPSSEGGGCAEDHSECKKPSTSVSSAPADGSKKKVSTTDEEVAQKKSFSLYNRKHSYGEETLKSGGSIETIQQQNTQVFIATAVYKGSIVALKKLKIDPKKYPKLELSRDQLLEFKKMKDLQCDHITRFTGACVECPYYYLVQEYCPRGSLEDILESEKIDLDRMMKLSLLHDLVKGMHFLHNSFVGSHGRLKPSNCVIDSHLVLKITDFGFVKLRELEDENLEELGEHAAYQRKFWTAPEILREPEKYKLCGTKAGDVYSFAIILHEMVFTKGHFYLNEEPKPTPKAVPEIIERVKRIPPKGGPFVRPEVQELVDSSDVDKALITFMEDCWHEDPTHRPDFSIIRKYVRSLNKENETSNLVDNLVMRMEQYANNLEGLVEERTQDYLNEKQKVENLLHQLLPPSVADQLISGHPVEAEMFDSVTIYFSDIVGFTALSSVSTPMQVVTFLNDLYSLFDKVVDSYNVYKVETIGDAYMVVSGLPERCEDHASQIAQMSLAVLHHIKTFVIRHRADTQLKLRIGIHSGSVVAGVVGSKMPRYCLFGDTVNTSSRMESTGLPLKIHVSSETKAMLDSYPGFRLEYRGEVEMKGKGILKTYWLTGYQDIDIPDFSRST</sequence>
<evidence type="ECO:0000256" key="17">
    <source>
        <dbReference type="SAM" id="MobiDB-lite"/>
    </source>
</evidence>
<evidence type="ECO:0000313" key="20">
    <source>
        <dbReference type="Proteomes" id="UP000046393"/>
    </source>
</evidence>
<evidence type="ECO:0000256" key="14">
    <source>
        <dbReference type="ARBA" id="ARBA00023293"/>
    </source>
</evidence>
<dbReference type="PROSITE" id="PS00452">
    <property type="entry name" value="GUANYLATE_CYCLASE_1"/>
    <property type="match status" value="1"/>
</dbReference>
<dbReference type="PRINTS" id="PR00255">
    <property type="entry name" value="NATPEPTIDER"/>
</dbReference>
<keyword evidence="8" id="KW-1133">Transmembrane helix</keyword>
<dbReference type="InterPro" id="IPR001054">
    <property type="entry name" value="A/G_cyclase"/>
</dbReference>
<keyword evidence="20" id="KW-1185">Reference proteome</keyword>
<dbReference type="InterPro" id="IPR028082">
    <property type="entry name" value="Peripla_BP_I"/>
</dbReference>
<dbReference type="PROSITE" id="PS50011">
    <property type="entry name" value="PROTEIN_KINASE_DOM"/>
    <property type="match status" value="1"/>
</dbReference>
<dbReference type="InterPro" id="IPR000719">
    <property type="entry name" value="Prot_kinase_dom"/>
</dbReference>
<dbReference type="InterPro" id="IPR001828">
    <property type="entry name" value="ANF_lig-bd_rcpt"/>
</dbReference>
<proteinExistence type="inferred from homology"/>
<evidence type="ECO:0000256" key="6">
    <source>
        <dbReference type="ARBA" id="ARBA00022729"/>
    </source>
</evidence>
<accession>A0A0N5ATB9</accession>
<dbReference type="PANTHER" id="PTHR11920:SF494">
    <property type="entry name" value="ATRIAL NATRIURETIC PEPTIDE RECEPTOR 2"/>
    <property type="match status" value="1"/>
</dbReference>
<evidence type="ECO:0000256" key="11">
    <source>
        <dbReference type="ARBA" id="ARBA00023170"/>
    </source>
</evidence>
<dbReference type="InterPro" id="IPR001170">
    <property type="entry name" value="ANPR/GUC"/>
</dbReference>
<evidence type="ECO:0000259" key="19">
    <source>
        <dbReference type="PROSITE" id="PS50125"/>
    </source>
</evidence>
<dbReference type="Pfam" id="PF00211">
    <property type="entry name" value="Guanylate_cyc"/>
    <property type="match status" value="1"/>
</dbReference>
<dbReference type="GO" id="GO:0005886">
    <property type="term" value="C:plasma membrane"/>
    <property type="evidence" value="ECO:0007669"/>
    <property type="project" value="UniProtKB-SubCell"/>
</dbReference>
<feature type="region of interest" description="Disordered" evidence="17">
    <location>
        <begin position="206"/>
        <end position="248"/>
    </location>
</feature>
<dbReference type="Gene3D" id="3.30.70.1230">
    <property type="entry name" value="Nucleotide cyclase"/>
    <property type="match status" value="1"/>
</dbReference>
<dbReference type="STRING" id="451379.A0A0N5ATB9"/>
<dbReference type="FunFam" id="1.10.510.10:FF:000420">
    <property type="entry name" value="Guanylate cyclase"/>
    <property type="match status" value="1"/>
</dbReference>
<evidence type="ECO:0000256" key="1">
    <source>
        <dbReference type="ARBA" id="ARBA00001436"/>
    </source>
</evidence>
<evidence type="ECO:0000256" key="15">
    <source>
        <dbReference type="RuleBase" id="RU000405"/>
    </source>
</evidence>
<dbReference type="GO" id="GO:0004016">
    <property type="term" value="F:adenylate cyclase activity"/>
    <property type="evidence" value="ECO:0007669"/>
    <property type="project" value="TreeGrafter"/>
</dbReference>
<dbReference type="SUPFAM" id="SSF53822">
    <property type="entry name" value="Periplasmic binding protein-like I"/>
    <property type="match status" value="2"/>
</dbReference>
<comment type="similarity">
    <text evidence="15">Belongs to the adenylyl cyclase class-4/guanylyl cyclase family.</text>
</comment>
<dbReference type="FunFam" id="3.30.70.1230:FF:000004">
    <property type="entry name" value="Guanylate cyclase"/>
    <property type="match status" value="1"/>
</dbReference>
<dbReference type="GO" id="GO:0007168">
    <property type="term" value="P:receptor guanylyl cyclase signaling pathway"/>
    <property type="evidence" value="ECO:0007669"/>
    <property type="project" value="TreeGrafter"/>
</dbReference>
<dbReference type="Proteomes" id="UP000046393">
    <property type="component" value="Unplaced"/>
</dbReference>
<evidence type="ECO:0000256" key="3">
    <source>
        <dbReference type="ARBA" id="ARBA00012202"/>
    </source>
</evidence>
<dbReference type="Gene3D" id="1.10.510.10">
    <property type="entry name" value="Transferase(Phosphotransferase) domain 1"/>
    <property type="match status" value="1"/>
</dbReference>
<keyword evidence="6" id="KW-0732">Signal</keyword>
<feature type="domain" description="Guanylate cyclase" evidence="19">
    <location>
        <begin position="1149"/>
        <end position="1278"/>
    </location>
</feature>
<evidence type="ECO:0000256" key="16">
    <source>
        <dbReference type="RuleBase" id="RU003431"/>
    </source>
</evidence>
<evidence type="ECO:0000256" key="9">
    <source>
        <dbReference type="ARBA" id="ARBA00023134"/>
    </source>
</evidence>
<dbReference type="Gene3D" id="3.40.50.2300">
    <property type="match status" value="3"/>
</dbReference>
<reference evidence="21" key="1">
    <citation type="submission" date="2016-04" db="UniProtKB">
        <authorList>
            <consortium name="WormBaseParasite"/>
        </authorList>
    </citation>
    <scope>IDENTIFICATION</scope>
</reference>
<evidence type="ECO:0000256" key="5">
    <source>
        <dbReference type="ARBA" id="ARBA00022692"/>
    </source>
</evidence>
<feature type="region of interest" description="Disordered" evidence="17">
    <location>
        <begin position="1"/>
        <end position="26"/>
    </location>
</feature>
<protein>
    <recommendedName>
        <fullName evidence="3 16">Guanylate cyclase</fullName>
        <ecNumber evidence="3 16">4.6.1.2</ecNumber>
    </recommendedName>
</protein>
<dbReference type="InterPro" id="IPR018297">
    <property type="entry name" value="A/G_cyclase_CS"/>
</dbReference>
<dbReference type="Pfam" id="PF01094">
    <property type="entry name" value="ANF_receptor"/>
    <property type="match status" value="1"/>
</dbReference>
<dbReference type="InterPro" id="IPR011009">
    <property type="entry name" value="Kinase-like_dom_sf"/>
</dbReference>
<dbReference type="Pfam" id="PF07714">
    <property type="entry name" value="PK_Tyr_Ser-Thr"/>
    <property type="match status" value="1"/>
</dbReference>
<keyword evidence="12" id="KW-0325">Glycoprotein</keyword>
<evidence type="ECO:0000256" key="8">
    <source>
        <dbReference type="ARBA" id="ARBA00022989"/>
    </source>
</evidence>
<evidence type="ECO:0000256" key="7">
    <source>
        <dbReference type="ARBA" id="ARBA00022741"/>
    </source>
</evidence>
<dbReference type="GO" id="GO:0004383">
    <property type="term" value="F:guanylate cyclase activity"/>
    <property type="evidence" value="ECO:0007669"/>
    <property type="project" value="UniProtKB-EC"/>
</dbReference>
<name>A0A0N5ATB9_9BILA</name>
<dbReference type="GO" id="GO:0004672">
    <property type="term" value="F:protein kinase activity"/>
    <property type="evidence" value="ECO:0007669"/>
    <property type="project" value="InterPro"/>
</dbReference>
<keyword evidence="11" id="KW-0675">Receptor</keyword>
<dbReference type="GO" id="GO:0005525">
    <property type="term" value="F:GTP binding"/>
    <property type="evidence" value="ECO:0007669"/>
    <property type="project" value="UniProtKB-KW"/>
</dbReference>